<dbReference type="AlphaFoldDB" id="A0A370X529"/>
<keyword evidence="2" id="KW-1185">Reference proteome</keyword>
<organism evidence="1 2">
    <name type="scientific">Dyella psychrodurans</name>
    <dbReference type="NCBI Taxonomy" id="1927960"/>
    <lineage>
        <taxon>Bacteria</taxon>
        <taxon>Pseudomonadati</taxon>
        <taxon>Pseudomonadota</taxon>
        <taxon>Gammaproteobacteria</taxon>
        <taxon>Lysobacterales</taxon>
        <taxon>Rhodanobacteraceae</taxon>
        <taxon>Dyella</taxon>
    </lineage>
</organism>
<sequence>MESRTCGLHLLAHGFSHVSLAATAVGNLLRAQYGCYIALEKVKLEAPDGMLRKHFLSYALSRHPRIDHLFNFVDLRCE</sequence>
<comment type="caution">
    <text evidence="1">The sequence shown here is derived from an EMBL/GenBank/DDBJ whole genome shotgun (WGS) entry which is preliminary data.</text>
</comment>
<name>A0A370X529_9GAMM</name>
<gene>
    <name evidence="1" type="ORF">DWU99_12590</name>
</gene>
<dbReference type="Proteomes" id="UP000255334">
    <property type="component" value="Unassembled WGS sequence"/>
</dbReference>
<protein>
    <submittedName>
        <fullName evidence="1">Uncharacterized protein</fullName>
    </submittedName>
</protein>
<proteinExistence type="predicted"/>
<accession>A0A370X529</accession>
<reference evidence="1 2" key="1">
    <citation type="submission" date="2018-07" db="EMBL/GenBank/DDBJ databases">
        <title>Dyella monticola sp. nov. and Dyella psychrodurans sp. nov. isolated from monsoon evergreen broad-leaved forest soil of Dinghu Mountain, China.</title>
        <authorList>
            <person name="Gao Z."/>
            <person name="Qiu L."/>
        </authorList>
    </citation>
    <scope>NUCLEOTIDE SEQUENCE [LARGE SCALE GENOMIC DNA]</scope>
    <source>
        <strain evidence="1 2">4MSK11</strain>
    </source>
</reference>
<evidence type="ECO:0000313" key="2">
    <source>
        <dbReference type="Proteomes" id="UP000255334"/>
    </source>
</evidence>
<evidence type="ECO:0000313" key="1">
    <source>
        <dbReference type="EMBL" id="RDS83370.1"/>
    </source>
</evidence>
<dbReference type="EMBL" id="QRBF01000004">
    <property type="protein sequence ID" value="RDS83370.1"/>
    <property type="molecule type" value="Genomic_DNA"/>
</dbReference>